<evidence type="ECO:0000313" key="2">
    <source>
        <dbReference type="Proteomes" id="UP000235371"/>
    </source>
</evidence>
<sequence length="176" mass="19571">MEQYFGLGKGSETSVTSHNLAKLGQLIEGGIAGTLPSSHSGDIFLRRLFNVLFSKLPFAGSWNSGYYPKIPEPLPGPGWPAGLVAFLLAITASHIFEFLDSHLSSTSTSSRTSNHWILKDMTASNIFRWSFQLHNIDVCVKYGSEPNLPSARRNSAHLKSRANLANWSKRARYQRY</sequence>
<keyword evidence="2" id="KW-1185">Reference proteome</keyword>
<evidence type="ECO:0000313" key="1">
    <source>
        <dbReference type="EMBL" id="PMD59473.1"/>
    </source>
</evidence>
<gene>
    <name evidence="1" type="ORF">K444DRAFT_412414</name>
</gene>
<organism evidence="1 2">
    <name type="scientific">Hyaloscypha bicolor E</name>
    <dbReference type="NCBI Taxonomy" id="1095630"/>
    <lineage>
        <taxon>Eukaryota</taxon>
        <taxon>Fungi</taxon>
        <taxon>Dikarya</taxon>
        <taxon>Ascomycota</taxon>
        <taxon>Pezizomycotina</taxon>
        <taxon>Leotiomycetes</taxon>
        <taxon>Helotiales</taxon>
        <taxon>Hyaloscyphaceae</taxon>
        <taxon>Hyaloscypha</taxon>
        <taxon>Hyaloscypha bicolor</taxon>
    </lineage>
</organism>
<dbReference type="Proteomes" id="UP000235371">
    <property type="component" value="Unassembled WGS sequence"/>
</dbReference>
<dbReference type="InParanoid" id="A0A2J6T947"/>
<name>A0A2J6T947_9HELO</name>
<reference evidence="1 2" key="1">
    <citation type="submission" date="2016-04" db="EMBL/GenBank/DDBJ databases">
        <title>A degradative enzymes factory behind the ericoid mycorrhizal symbiosis.</title>
        <authorList>
            <consortium name="DOE Joint Genome Institute"/>
            <person name="Martino E."/>
            <person name="Morin E."/>
            <person name="Grelet G."/>
            <person name="Kuo A."/>
            <person name="Kohler A."/>
            <person name="Daghino S."/>
            <person name="Barry K."/>
            <person name="Choi C."/>
            <person name="Cichocki N."/>
            <person name="Clum A."/>
            <person name="Copeland A."/>
            <person name="Hainaut M."/>
            <person name="Haridas S."/>
            <person name="Labutti K."/>
            <person name="Lindquist E."/>
            <person name="Lipzen A."/>
            <person name="Khouja H.-R."/>
            <person name="Murat C."/>
            <person name="Ohm R."/>
            <person name="Olson A."/>
            <person name="Spatafora J."/>
            <person name="Veneault-Fourrey C."/>
            <person name="Henrissat B."/>
            <person name="Grigoriev I."/>
            <person name="Martin F."/>
            <person name="Perotto S."/>
        </authorList>
    </citation>
    <scope>NUCLEOTIDE SEQUENCE [LARGE SCALE GENOMIC DNA]</scope>
    <source>
        <strain evidence="1 2">E</strain>
    </source>
</reference>
<dbReference type="EMBL" id="KZ613816">
    <property type="protein sequence ID" value="PMD59473.1"/>
    <property type="molecule type" value="Genomic_DNA"/>
</dbReference>
<dbReference type="GeneID" id="36580703"/>
<proteinExistence type="predicted"/>
<accession>A0A2J6T947</accession>
<protein>
    <submittedName>
        <fullName evidence="1">Uncharacterized protein</fullName>
    </submittedName>
</protein>
<dbReference type="RefSeq" id="XP_024736377.1">
    <property type="nucleotide sequence ID" value="XM_024872623.1"/>
</dbReference>
<dbReference type="AlphaFoldDB" id="A0A2J6T947"/>